<evidence type="ECO:0000313" key="11">
    <source>
        <dbReference type="EMBL" id="MBC2596377.1"/>
    </source>
</evidence>
<dbReference type="Gene3D" id="1.10.3080.10">
    <property type="entry name" value="Clc chloride channel"/>
    <property type="match status" value="1"/>
</dbReference>
<name>A0A842HLN6_9BACT</name>
<feature type="transmembrane region" description="Helical" evidence="10">
    <location>
        <begin position="249"/>
        <end position="273"/>
    </location>
</feature>
<evidence type="ECO:0000256" key="2">
    <source>
        <dbReference type="ARBA" id="ARBA00022448"/>
    </source>
</evidence>
<feature type="transmembrane region" description="Helical" evidence="10">
    <location>
        <begin position="285"/>
        <end position="308"/>
    </location>
</feature>
<evidence type="ECO:0000256" key="9">
    <source>
        <dbReference type="ARBA" id="ARBA00023303"/>
    </source>
</evidence>
<feature type="transmembrane region" description="Helical" evidence="10">
    <location>
        <begin position="211"/>
        <end position="234"/>
    </location>
</feature>
<keyword evidence="6 10" id="KW-0472">Membrane</keyword>
<keyword evidence="7" id="KW-0869">Chloride channel</keyword>
<proteinExistence type="predicted"/>
<evidence type="ECO:0000256" key="3">
    <source>
        <dbReference type="ARBA" id="ARBA00022692"/>
    </source>
</evidence>
<feature type="transmembrane region" description="Helical" evidence="10">
    <location>
        <begin position="83"/>
        <end position="100"/>
    </location>
</feature>
<keyword evidence="8" id="KW-0868">Chloride</keyword>
<evidence type="ECO:0000313" key="12">
    <source>
        <dbReference type="Proteomes" id="UP000546464"/>
    </source>
</evidence>
<dbReference type="PANTHER" id="PTHR43427:SF6">
    <property type="entry name" value="CHLORIDE CHANNEL PROTEIN CLC-E"/>
    <property type="match status" value="1"/>
</dbReference>
<keyword evidence="2" id="KW-0813">Transport</keyword>
<evidence type="ECO:0000256" key="1">
    <source>
        <dbReference type="ARBA" id="ARBA00004141"/>
    </source>
</evidence>
<comment type="subcellular location">
    <subcellularLocation>
        <location evidence="1">Membrane</location>
        <topology evidence="1">Multi-pass membrane protein</topology>
    </subcellularLocation>
</comment>
<comment type="caution">
    <text evidence="11">The sequence shown here is derived from an EMBL/GenBank/DDBJ whole genome shotgun (WGS) entry which is preliminary data.</text>
</comment>
<dbReference type="PANTHER" id="PTHR43427">
    <property type="entry name" value="CHLORIDE CHANNEL PROTEIN CLC-E"/>
    <property type="match status" value="1"/>
</dbReference>
<organism evidence="11 12">
    <name type="scientific">Ruficoccus amylovorans</name>
    <dbReference type="NCBI Taxonomy" id="1804625"/>
    <lineage>
        <taxon>Bacteria</taxon>
        <taxon>Pseudomonadati</taxon>
        <taxon>Verrucomicrobiota</taxon>
        <taxon>Opitutia</taxon>
        <taxon>Puniceicoccales</taxon>
        <taxon>Cerasicoccaceae</taxon>
        <taxon>Ruficoccus</taxon>
    </lineage>
</organism>
<dbReference type="InterPro" id="IPR014743">
    <property type="entry name" value="Cl-channel_core"/>
</dbReference>
<gene>
    <name evidence="11" type="ORF">H5P28_19080</name>
</gene>
<dbReference type="SUPFAM" id="SSF81340">
    <property type="entry name" value="Clc chloride channel"/>
    <property type="match status" value="1"/>
</dbReference>
<dbReference type="InterPro" id="IPR050368">
    <property type="entry name" value="ClC-type_chloride_channel"/>
</dbReference>
<dbReference type="RefSeq" id="WP_185677286.1">
    <property type="nucleotide sequence ID" value="NZ_JACHVB010000064.1"/>
</dbReference>
<dbReference type="InterPro" id="IPR001807">
    <property type="entry name" value="ClC"/>
</dbReference>
<protein>
    <submittedName>
        <fullName evidence="11">Chloride channel protein</fullName>
    </submittedName>
</protein>
<dbReference type="EMBL" id="JACHVB010000064">
    <property type="protein sequence ID" value="MBC2596377.1"/>
    <property type="molecule type" value="Genomic_DNA"/>
</dbReference>
<dbReference type="PRINTS" id="PR00762">
    <property type="entry name" value="CLCHANNEL"/>
</dbReference>
<reference evidence="11 12" key="1">
    <citation type="submission" date="2020-07" db="EMBL/GenBank/DDBJ databases">
        <authorList>
            <person name="Feng X."/>
        </authorList>
    </citation>
    <scope>NUCLEOTIDE SEQUENCE [LARGE SCALE GENOMIC DNA]</scope>
    <source>
        <strain evidence="11 12">JCM31066</strain>
    </source>
</reference>
<dbReference type="GO" id="GO:0034707">
    <property type="term" value="C:chloride channel complex"/>
    <property type="evidence" value="ECO:0007669"/>
    <property type="project" value="UniProtKB-KW"/>
</dbReference>
<feature type="transmembrane region" description="Helical" evidence="10">
    <location>
        <begin position="413"/>
        <end position="435"/>
    </location>
</feature>
<keyword evidence="4 10" id="KW-1133">Transmembrane helix</keyword>
<sequence length="449" mass="46538">MPEKEPSPPHEAAQGLSAAGAQAGLRQFIEWRFVLAAALVCLAAGVVGAVFTWMLEGVEHAVFGFSTGTFAEAITKVPAHHRFIAVCVAGPLVAVAWFLLRRHGPGIPSVSGIYSGKRIPLGWMAADTTLQVVNVAFGGSIGREGAPRQDAALTATDSASWLRLGEWQRRVLVACGAGAGLSAIYNIPFGGMLFAVEIMIGLRVLWSARKLALAVVVWSFLISWGATIIARIAVPDAHAYQMEWGRVDLSLVLIAVLIGPLAGALGYGFGKLVEGASARAPKDRNILWMMPVCYLLLAGLAIPFPLILGNGHAMAEDIFSGEVPLLIVGLLVVAKPVATLLTVRAGATGGKLTPSMSTGAAVGMMLAAGFSLFLPVHAAMAAVLGAGAFLAGSMRAPLTAGVLAIELTGAAPAVWPLVVVAIGGTQLVDVGLAYLRRRKKGPDGPGLLE</sequence>
<keyword evidence="9" id="KW-0407">Ion channel</keyword>
<keyword evidence="5" id="KW-0406">Ion transport</keyword>
<dbReference type="GO" id="GO:0005254">
    <property type="term" value="F:chloride channel activity"/>
    <property type="evidence" value="ECO:0007669"/>
    <property type="project" value="UniProtKB-KW"/>
</dbReference>
<feature type="transmembrane region" description="Helical" evidence="10">
    <location>
        <begin position="323"/>
        <end position="343"/>
    </location>
</feature>
<dbReference type="Proteomes" id="UP000546464">
    <property type="component" value="Unassembled WGS sequence"/>
</dbReference>
<evidence type="ECO:0000256" key="6">
    <source>
        <dbReference type="ARBA" id="ARBA00023136"/>
    </source>
</evidence>
<evidence type="ECO:0000256" key="5">
    <source>
        <dbReference type="ARBA" id="ARBA00023065"/>
    </source>
</evidence>
<keyword evidence="12" id="KW-1185">Reference proteome</keyword>
<feature type="transmembrane region" description="Helical" evidence="10">
    <location>
        <begin position="364"/>
        <end position="393"/>
    </location>
</feature>
<evidence type="ECO:0000256" key="8">
    <source>
        <dbReference type="ARBA" id="ARBA00023214"/>
    </source>
</evidence>
<evidence type="ECO:0000256" key="4">
    <source>
        <dbReference type="ARBA" id="ARBA00022989"/>
    </source>
</evidence>
<dbReference type="Pfam" id="PF00654">
    <property type="entry name" value="Voltage_CLC"/>
    <property type="match status" value="1"/>
</dbReference>
<dbReference type="AlphaFoldDB" id="A0A842HLN6"/>
<evidence type="ECO:0000256" key="10">
    <source>
        <dbReference type="SAM" id="Phobius"/>
    </source>
</evidence>
<evidence type="ECO:0000256" key="7">
    <source>
        <dbReference type="ARBA" id="ARBA00023173"/>
    </source>
</evidence>
<keyword evidence="3 10" id="KW-0812">Transmembrane</keyword>
<accession>A0A842HLN6</accession>
<feature type="transmembrane region" description="Helical" evidence="10">
    <location>
        <begin position="33"/>
        <end position="55"/>
    </location>
</feature>
<feature type="transmembrane region" description="Helical" evidence="10">
    <location>
        <begin position="171"/>
        <end position="199"/>
    </location>
</feature>